<dbReference type="PROSITE" id="PS00396">
    <property type="entry name" value="TOPO_IA_1"/>
    <property type="match status" value="1"/>
</dbReference>
<dbReference type="Gene3D" id="3.30.65.10">
    <property type="entry name" value="Bacterial Topoisomerase I, domain 1"/>
    <property type="match status" value="4"/>
</dbReference>
<evidence type="ECO:0000256" key="10">
    <source>
        <dbReference type="HAMAP-Rule" id="MF_00952"/>
    </source>
</evidence>
<dbReference type="AlphaFoldDB" id="A0A7M2WVI3"/>
<evidence type="ECO:0000256" key="9">
    <source>
        <dbReference type="ARBA" id="ARBA00023235"/>
    </source>
</evidence>
<keyword evidence="15" id="KW-1185">Reference proteome</keyword>
<evidence type="ECO:0000256" key="2">
    <source>
        <dbReference type="ARBA" id="ARBA00009446"/>
    </source>
</evidence>
<dbReference type="GO" id="GO:0003677">
    <property type="term" value="F:DNA binding"/>
    <property type="evidence" value="ECO:0007669"/>
    <property type="project" value="UniProtKB-KW"/>
</dbReference>
<dbReference type="InterPro" id="IPR013824">
    <property type="entry name" value="Topo_IA_cen_sub1"/>
</dbReference>
<sequence length="1007" mass="110192">MPIGPSAQDGSRSDSRGPQSIGFRTPYIDVTGPPPVGIKADRNASHQGLMAKTTANPTTATPKAKSRAAGKTAKAKAATKAAAPDMVTDDVAIEAKPTKAPPANGKQLVIVESPAKAKTINKYLGDGYVVRASMGHVRDLPRSGMGIDLETFVPEYVMIEERGKDKVVSELRKLAKNSPTVWLATDLDREGEAIAWHLKEALHIPDSRAQRVIFNAITKSEIQKAFQSPRKLDMDRVNAQQARRILDRIVGYEISPLLWRKVAKGLSAGRVQSVAVRLVVDREAEIEAFIPEEYWKIAGIFTAETDSSKTRSLSDAWYDYITKTGNGERTKIEKEKWLAEHDAFVAELVELAGKKFEAGNKADARKAAELLGYKIEKEETTEDAEAKGPAKHNTRFVGRLGMPPDFAVRSIEKKRTTSRPPPPFITSTLQQSAASRLSLGAQRTMRLAQTLYEQGHITYMRTDSTALSGEALNMVRGYIEKSFGKKYLPEKPNFFASSNKSAQEAHEAIRPTDAGLTPADARAKLPPDEAKLYQLIWNRFVACQMPPAEFDQTTVMIAAKAGAEKTDVVFKATGRKLVFDGFMKVAGVSSDDQLLPDLAEGRKVTPIDVSPTQHFTQPPARFTEASLVKELERLGIGRPSTYASIIQTIQDRQYVVQQDRRFYATLLGKIVTEKLIQAFPEILDVGFTAGMELKLDQVEEQHLDWIKLLKDFYGPFHEVVAGSLEKIEHAGGTVSPYMCPKCGKPMLYRISKNGFFLACSDRECATTQPVDPQGRPTLREVSEFKCPVCGREMIKRKGRFGEFLGCSGYSVKNEKGEPSCTTIINLDKEGNPLPPKPPPIKTTVACEKCGSPMLLRGSKRGPFLGCSTFPKCRSTKMMKKLTGDDLKQVEALLPLLEVEAGKAAEMAAKITGSMPANAGTKPANVATDIDCDECGKPMIIRQGRRGPFLGCSGYPKCKNTGEVPAKLLEEMGIGADGKPIGSEDAGKAKKPETEVEDPSDEPVDVEA</sequence>
<dbReference type="Gene3D" id="2.70.20.10">
    <property type="entry name" value="Topoisomerase I, domain 3"/>
    <property type="match status" value="1"/>
</dbReference>
<evidence type="ECO:0000256" key="11">
    <source>
        <dbReference type="SAM" id="MobiDB-lite"/>
    </source>
</evidence>
<feature type="site" description="Interaction with DNA" evidence="10">
    <location>
        <position position="259"/>
    </location>
</feature>
<feature type="region of interest" description="Disordered" evidence="11">
    <location>
        <begin position="1"/>
        <end position="78"/>
    </location>
</feature>
<dbReference type="NCBIfam" id="TIGR01051">
    <property type="entry name" value="topA_bact"/>
    <property type="match status" value="1"/>
</dbReference>
<evidence type="ECO:0000256" key="7">
    <source>
        <dbReference type="ARBA" id="ARBA00023029"/>
    </source>
</evidence>
<feature type="domain" description="Topo IA-type catalytic" evidence="13">
    <location>
        <begin position="233"/>
        <end position="720"/>
    </location>
</feature>
<dbReference type="GO" id="GO:0005694">
    <property type="term" value="C:chromosome"/>
    <property type="evidence" value="ECO:0007669"/>
    <property type="project" value="InterPro"/>
</dbReference>
<dbReference type="Gene3D" id="3.40.50.140">
    <property type="match status" value="1"/>
</dbReference>
<feature type="region of interest" description="Interaction with DNA" evidence="10">
    <location>
        <begin position="267"/>
        <end position="272"/>
    </location>
</feature>
<dbReference type="Pfam" id="PF01751">
    <property type="entry name" value="Toprim"/>
    <property type="match status" value="1"/>
</dbReference>
<feature type="site" description="Interaction with DNA" evidence="10">
    <location>
        <position position="243"/>
    </location>
</feature>
<comment type="catalytic activity">
    <reaction evidence="1 10">
        <text>ATP-independent breakage of single-stranded DNA, followed by passage and rejoining.</text>
        <dbReference type="EC" id="5.6.2.1"/>
    </reaction>
</comment>
<feature type="site" description="Interaction with DNA" evidence="10">
    <location>
        <position position="136"/>
    </location>
</feature>
<dbReference type="PRINTS" id="PR00417">
    <property type="entry name" value="PRTPISMRASEI"/>
</dbReference>
<dbReference type="InterPro" id="IPR000380">
    <property type="entry name" value="Topo_IA"/>
</dbReference>
<dbReference type="Proteomes" id="UP000593765">
    <property type="component" value="Chromosome"/>
</dbReference>
<dbReference type="InterPro" id="IPR013498">
    <property type="entry name" value="Topo_IA_Znf"/>
</dbReference>
<dbReference type="SMART" id="SM00437">
    <property type="entry name" value="TOP1Ac"/>
    <property type="match status" value="1"/>
</dbReference>
<dbReference type="PANTHER" id="PTHR42785:SF1">
    <property type="entry name" value="DNA TOPOISOMERASE"/>
    <property type="match status" value="1"/>
</dbReference>
<dbReference type="SMART" id="SM00493">
    <property type="entry name" value="TOPRIM"/>
    <property type="match status" value="1"/>
</dbReference>
<dbReference type="InterPro" id="IPR034149">
    <property type="entry name" value="TOPRIM_TopoI"/>
</dbReference>
<protein>
    <recommendedName>
        <fullName evidence="10">DNA topoisomerase 1</fullName>
        <ecNumber evidence="10">5.6.2.1</ecNumber>
    </recommendedName>
    <alternativeName>
        <fullName evidence="10">DNA topoisomerase I</fullName>
    </alternativeName>
</protein>
<dbReference type="Pfam" id="PF01396">
    <property type="entry name" value="Zn_ribbon_Top1"/>
    <property type="match status" value="4"/>
</dbReference>
<proteinExistence type="inferred from homology"/>
<keyword evidence="3" id="KW-0479">Metal-binding</keyword>
<dbReference type="InterPro" id="IPR013497">
    <property type="entry name" value="Topo_IA_cen"/>
</dbReference>
<name>A0A7M2WVI3_9BACT</name>
<evidence type="ECO:0000256" key="4">
    <source>
        <dbReference type="ARBA" id="ARBA00022771"/>
    </source>
</evidence>
<dbReference type="SMART" id="SM00436">
    <property type="entry name" value="TOP1Bc"/>
    <property type="match status" value="1"/>
</dbReference>
<keyword evidence="6" id="KW-0460">Magnesium</keyword>
<dbReference type="SUPFAM" id="SSF56712">
    <property type="entry name" value="Prokaryotic type I DNA topoisomerase"/>
    <property type="match status" value="1"/>
</dbReference>
<dbReference type="InterPro" id="IPR023405">
    <property type="entry name" value="Topo_IA_core_domain"/>
</dbReference>
<keyword evidence="4" id="KW-0863">Zinc-finger</keyword>
<evidence type="ECO:0000313" key="14">
    <source>
        <dbReference type="EMBL" id="QOV89242.1"/>
    </source>
</evidence>
<dbReference type="PROSITE" id="PS50880">
    <property type="entry name" value="TOPRIM"/>
    <property type="match status" value="1"/>
</dbReference>
<keyword evidence="9 10" id="KW-0413">Isomerase</keyword>
<dbReference type="HAMAP" id="MF_00952">
    <property type="entry name" value="Topoisom_1_prok"/>
    <property type="match status" value="1"/>
</dbReference>
<evidence type="ECO:0000256" key="1">
    <source>
        <dbReference type="ARBA" id="ARBA00000213"/>
    </source>
</evidence>
<dbReference type="CDD" id="cd00186">
    <property type="entry name" value="TOP1Ac"/>
    <property type="match status" value="1"/>
</dbReference>
<comment type="function">
    <text evidence="10">Releases the supercoiling and torsional tension of DNA, which is introduced during the DNA replication and transcription, by transiently cleaving and rejoining one strand of the DNA duplex. Introduces a single-strand break via transesterification at a target site in duplex DNA. The scissile phosphodiester is attacked by the catalytic tyrosine of the enzyme, resulting in the formation of a DNA-(5'-phosphotyrosyl)-enzyme intermediate and the expulsion of a 3'-OH DNA strand. The free DNA strand then undergoes passage around the unbroken strand, thus removing DNA supercoils. Finally, in the religation step, the DNA 3'-OH attacks the covalent intermediate to expel the active-site tyrosine and restore the DNA phosphodiester backbone.</text>
</comment>
<feature type="active site" description="O-(5'-phospho-DNA)-tyrosine intermediate" evidence="10">
    <location>
        <position position="459"/>
    </location>
</feature>
<dbReference type="PANTHER" id="PTHR42785">
    <property type="entry name" value="DNA TOPOISOMERASE, TYPE IA, CORE"/>
    <property type="match status" value="1"/>
</dbReference>
<dbReference type="InterPro" id="IPR013825">
    <property type="entry name" value="Topo_IA_cen_sub2"/>
</dbReference>
<comment type="similarity">
    <text evidence="2 10">Belongs to the type IA topoisomerase family.</text>
</comment>
<dbReference type="SUPFAM" id="SSF57783">
    <property type="entry name" value="Zinc beta-ribbon"/>
    <property type="match status" value="3"/>
</dbReference>
<dbReference type="PROSITE" id="PS52039">
    <property type="entry name" value="TOPO_IA_2"/>
    <property type="match status" value="1"/>
</dbReference>
<dbReference type="EMBL" id="CP063458">
    <property type="protein sequence ID" value="QOV89242.1"/>
    <property type="molecule type" value="Genomic_DNA"/>
</dbReference>
<keyword evidence="7 10" id="KW-0799">Topoisomerase</keyword>
<accession>A0A7M2WVI3</accession>
<gene>
    <name evidence="10 14" type="primary">topA</name>
    <name evidence="14" type="ORF">IPV69_24020</name>
</gene>
<dbReference type="EC" id="5.6.2.1" evidence="10"/>
<dbReference type="InterPro" id="IPR023406">
    <property type="entry name" value="Topo_IA_AS"/>
</dbReference>
<dbReference type="InterPro" id="IPR013826">
    <property type="entry name" value="Topo_IA_cen_sub3"/>
</dbReference>
<evidence type="ECO:0000256" key="6">
    <source>
        <dbReference type="ARBA" id="ARBA00022842"/>
    </source>
</evidence>
<dbReference type="GO" id="GO:0006265">
    <property type="term" value="P:DNA topological change"/>
    <property type="evidence" value="ECO:0007669"/>
    <property type="project" value="UniProtKB-UniRule"/>
</dbReference>
<organism evidence="14 15">
    <name type="scientific">Humisphaera borealis</name>
    <dbReference type="NCBI Taxonomy" id="2807512"/>
    <lineage>
        <taxon>Bacteria</taxon>
        <taxon>Pseudomonadati</taxon>
        <taxon>Planctomycetota</taxon>
        <taxon>Phycisphaerae</taxon>
        <taxon>Tepidisphaerales</taxon>
        <taxon>Tepidisphaeraceae</taxon>
        <taxon>Humisphaera</taxon>
    </lineage>
</organism>
<evidence type="ECO:0000256" key="8">
    <source>
        <dbReference type="ARBA" id="ARBA00023125"/>
    </source>
</evidence>
<evidence type="ECO:0000259" key="12">
    <source>
        <dbReference type="PROSITE" id="PS50880"/>
    </source>
</evidence>
<feature type="site" description="Interaction with DNA" evidence="10">
    <location>
        <position position="652"/>
    </location>
</feature>
<feature type="site" description="Interaction with DNA" evidence="10">
    <location>
        <position position="247"/>
    </location>
</feature>
<dbReference type="Gene3D" id="1.10.460.10">
    <property type="entry name" value="Topoisomerase I, domain 2"/>
    <property type="match status" value="1"/>
</dbReference>
<comment type="subunit">
    <text evidence="10">Monomer.</text>
</comment>
<dbReference type="InterPro" id="IPR006171">
    <property type="entry name" value="TOPRIM_dom"/>
</dbReference>
<feature type="site" description="Interaction with DNA" evidence="10">
    <location>
        <position position="252"/>
    </location>
</feature>
<feature type="site" description="Interaction with DNA" evidence="10">
    <location>
        <position position="461"/>
    </location>
</feature>
<keyword evidence="8 10" id="KW-0238">DNA-binding</keyword>
<keyword evidence="5" id="KW-0862">Zinc</keyword>
<reference evidence="14 15" key="1">
    <citation type="submission" date="2020-10" db="EMBL/GenBank/DDBJ databases">
        <title>Wide distribution of Phycisphaera-like planctomycetes from WD2101 soil group in peatlands and genome analysis of the first cultivated representative.</title>
        <authorList>
            <person name="Dedysh S.N."/>
            <person name="Beletsky A.V."/>
            <person name="Ivanova A."/>
            <person name="Kulichevskaya I.S."/>
            <person name="Suzina N.E."/>
            <person name="Philippov D.A."/>
            <person name="Rakitin A.L."/>
            <person name="Mardanov A.V."/>
            <person name="Ravin N.V."/>
        </authorList>
    </citation>
    <scope>NUCLEOTIDE SEQUENCE [LARGE SCALE GENOMIC DNA]</scope>
    <source>
        <strain evidence="14 15">M1803</strain>
    </source>
</reference>
<dbReference type="GO" id="GO:0008270">
    <property type="term" value="F:zinc ion binding"/>
    <property type="evidence" value="ECO:0007669"/>
    <property type="project" value="UniProtKB-KW"/>
</dbReference>
<evidence type="ECO:0000313" key="15">
    <source>
        <dbReference type="Proteomes" id="UP000593765"/>
    </source>
</evidence>
<dbReference type="InterPro" id="IPR028612">
    <property type="entry name" value="Topoisom_1_IA"/>
</dbReference>
<evidence type="ECO:0000256" key="3">
    <source>
        <dbReference type="ARBA" id="ARBA00022723"/>
    </source>
</evidence>
<evidence type="ECO:0000259" key="13">
    <source>
        <dbReference type="PROSITE" id="PS52039"/>
    </source>
</evidence>
<dbReference type="GO" id="GO:0003917">
    <property type="term" value="F:DNA topoisomerase type I (single strand cut, ATP-independent) activity"/>
    <property type="evidence" value="ECO:0007669"/>
    <property type="project" value="UniProtKB-UniRule"/>
</dbReference>
<feature type="region of interest" description="Disordered" evidence="11">
    <location>
        <begin position="972"/>
        <end position="1007"/>
    </location>
</feature>
<dbReference type="InterPro" id="IPR005733">
    <property type="entry name" value="TopoI_bac-type"/>
</dbReference>
<dbReference type="Pfam" id="PF01131">
    <property type="entry name" value="Topoisom_bac"/>
    <property type="match status" value="1"/>
</dbReference>
<dbReference type="Gene3D" id="1.10.290.10">
    <property type="entry name" value="Topoisomerase I, domain 4"/>
    <property type="match status" value="1"/>
</dbReference>
<feature type="compositionally biased region" description="Basic and acidic residues" evidence="11">
    <location>
        <begin position="984"/>
        <end position="993"/>
    </location>
</feature>
<dbReference type="InterPro" id="IPR003601">
    <property type="entry name" value="Topo_IA_2"/>
</dbReference>
<dbReference type="InterPro" id="IPR003602">
    <property type="entry name" value="Topo_IA_DNA-bd_dom"/>
</dbReference>
<evidence type="ECO:0000256" key="5">
    <source>
        <dbReference type="ARBA" id="ARBA00022833"/>
    </source>
</evidence>
<feature type="domain" description="Toprim" evidence="12">
    <location>
        <begin position="106"/>
        <end position="217"/>
    </location>
</feature>
<feature type="compositionally biased region" description="Acidic residues" evidence="11">
    <location>
        <begin position="994"/>
        <end position="1007"/>
    </location>
</feature>
<dbReference type="CDD" id="cd03363">
    <property type="entry name" value="TOPRIM_TopoIA_TopoI"/>
    <property type="match status" value="1"/>
</dbReference>
<feature type="site" description="Interaction with DNA" evidence="10">
    <location>
        <position position="244"/>
    </location>
</feature>
<feature type="compositionally biased region" description="Low complexity" evidence="11">
    <location>
        <begin position="51"/>
        <end position="78"/>
    </location>
</feature>
<dbReference type="KEGG" id="hbs:IPV69_24020"/>